<name>T0MC29_9MICR</name>
<keyword evidence="1" id="KW-1133">Transmembrane helix</keyword>
<keyword evidence="1" id="KW-0472">Membrane</keyword>
<reference evidence="2 3" key="1">
    <citation type="journal article" date="2013" name="BMC Genomics">
        <title>Genome sequencing and comparative genomics of honey bee microsporidia, Nosema apis reveal novel insights into host-parasite interactions.</title>
        <authorList>
            <person name="Chen Yp."/>
            <person name="Pettis J.S."/>
            <person name="Zhao Y."/>
            <person name="Liu X."/>
            <person name="Tallon L.J."/>
            <person name="Sadzewicz L.D."/>
            <person name="Li R."/>
            <person name="Zheng H."/>
            <person name="Huang S."/>
            <person name="Zhang X."/>
            <person name="Hamilton M.C."/>
            <person name="Pernal S.F."/>
            <person name="Melathopoulos A.P."/>
            <person name="Yan X."/>
            <person name="Evans J.D."/>
        </authorList>
    </citation>
    <scope>NUCLEOTIDE SEQUENCE [LARGE SCALE GENOMIC DNA]</scope>
    <source>
        <strain evidence="2 3">BRL 01</strain>
    </source>
</reference>
<keyword evidence="1" id="KW-0812">Transmembrane</keyword>
<evidence type="ECO:0000313" key="2">
    <source>
        <dbReference type="EMBL" id="EQB60741.1"/>
    </source>
</evidence>
<accession>T0MC29</accession>
<sequence length="200" mass="24421">MKKNHYKNEMMLEQQKNNDKQTKFNAKNKLNSKNMTIHDACFYNNLDFFSQNTFSRKLLDIGGGEYNSSPLQFACYNSNYKIILFLLFNNVDVYFKNNNNITCLNIIYKNDDVLGLIIFEGILNSKFTVNINILKNYKNIRKYKYRNNLTRNKFHYNEIFYLLIYREVRYFFILYLILYYKKRNIQIYFFVFDFLFCINI</sequence>
<dbReference type="HOGENOM" id="CLU_1366603_0_0_1"/>
<dbReference type="VEuPathDB" id="MicrosporidiaDB:NAPIS_ORF01682"/>
<dbReference type="EMBL" id="KE647242">
    <property type="protein sequence ID" value="EQB60741.1"/>
    <property type="molecule type" value="Genomic_DNA"/>
</dbReference>
<keyword evidence="3" id="KW-1185">Reference proteome</keyword>
<evidence type="ECO:0000256" key="1">
    <source>
        <dbReference type="SAM" id="Phobius"/>
    </source>
</evidence>
<dbReference type="SUPFAM" id="SSF48403">
    <property type="entry name" value="Ankyrin repeat"/>
    <property type="match status" value="1"/>
</dbReference>
<gene>
    <name evidence="2" type="ORF">NAPIS_ORF01682</name>
</gene>
<proteinExistence type="predicted"/>
<feature type="transmembrane region" description="Helical" evidence="1">
    <location>
        <begin position="159"/>
        <end position="180"/>
    </location>
</feature>
<protein>
    <submittedName>
        <fullName evidence="2">Ankyrin repeat-containing protein</fullName>
    </submittedName>
</protein>
<dbReference type="InterPro" id="IPR036770">
    <property type="entry name" value="Ankyrin_rpt-contain_sf"/>
</dbReference>
<evidence type="ECO:0000313" key="3">
    <source>
        <dbReference type="Proteomes" id="UP000053780"/>
    </source>
</evidence>
<dbReference type="AlphaFoldDB" id="T0MC29"/>
<dbReference type="OrthoDB" id="9909019at2759"/>
<organism evidence="2 3">
    <name type="scientific">Vairimorpha apis BRL 01</name>
    <dbReference type="NCBI Taxonomy" id="1037528"/>
    <lineage>
        <taxon>Eukaryota</taxon>
        <taxon>Fungi</taxon>
        <taxon>Fungi incertae sedis</taxon>
        <taxon>Microsporidia</taxon>
        <taxon>Nosematidae</taxon>
        <taxon>Vairimorpha</taxon>
    </lineage>
</organism>
<dbReference type="Proteomes" id="UP000053780">
    <property type="component" value="Unassembled WGS sequence"/>
</dbReference>
<dbReference type="Gene3D" id="1.25.40.20">
    <property type="entry name" value="Ankyrin repeat-containing domain"/>
    <property type="match status" value="1"/>
</dbReference>